<organism evidence="1 2">
    <name type="scientific">Opisthorchis viverrini</name>
    <name type="common">Southeast Asian liver fluke</name>
    <dbReference type="NCBI Taxonomy" id="6198"/>
    <lineage>
        <taxon>Eukaryota</taxon>
        <taxon>Metazoa</taxon>
        <taxon>Spiralia</taxon>
        <taxon>Lophotrochozoa</taxon>
        <taxon>Platyhelminthes</taxon>
        <taxon>Trematoda</taxon>
        <taxon>Digenea</taxon>
        <taxon>Opisthorchiida</taxon>
        <taxon>Opisthorchiata</taxon>
        <taxon>Opisthorchiidae</taxon>
        <taxon>Opisthorchis</taxon>
    </lineage>
</organism>
<dbReference type="OrthoDB" id="410104at2759"/>
<dbReference type="CTD" id="20319146"/>
<keyword evidence="2" id="KW-1185">Reference proteome</keyword>
<reference evidence="1 2" key="1">
    <citation type="submission" date="2013-11" db="EMBL/GenBank/DDBJ databases">
        <title>Opisthorchis viverrini - life in the bile duct.</title>
        <authorList>
            <person name="Young N.D."/>
            <person name="Nagarajan N."/>
            <person name="Lin S.J."/>
            <person name="Korhonen P.K."/>
            <person name="Jex A.R."/>
            <person name="Hall R.S."/>
            <person name="Safavi-Hemami H."/>
            <person name="Kaewkong W."/>
            <person name="Bertrand D."/>
            <person name="Gao S."/>
            <person name="Seet Q."/>
            <person name="Wongkham S."/>
            <person name="Teh B.T."/>
            <person name="Wongkham C."/>
            <person name="Intapan P.M."/>
            <person name="Maleewong W."/>
            <person name="Yang X."/>
            <person name="Hu M."/>
            <person name="Wang Z."/>
            <person name="Hofmann A."/>
            <person name="Sternberg P.W."/>
            <person name="Tan P."/>
            <person name="Wang J."/>
            <person name="Gasser R.B."/>
        </authorList>
    </citation>
    <scope>NUCLEOTIDE SEQUENCE [LARGE SCALE GENOMIC DNA]</scope>
</reference>
<evidence type="ECO:0000313" key="1">
    <source>
        <dbReference type="EMBL" id="KER28126.1"/>
    </source>
</evidence>
<dbReference type="GeneID" id="20319146"/>
<dbReference type="RefSeq" id="XP_009168105.1">
    <property type="nucleotide sequence ID" value="XM_009169841.1"/>
</dbReference>
<proteinExistence type="predicted"/>
<sequence>MNRRLPESEMIYLKCWLTSVDIEPGRCVSPGGLAKDEISIRIGKARAAFANIRHLWRRRDISFSPLPANSAASVFLDGDPRRAISMTGDIVKYGPVAPSVALVHPSYCLQCIAPSPTPTPFDSPLTVLDLCTNLSAPACNAQLPTSPPKPSVIETAAVTTTVRRVRRFYG</sequence>
<name>A0A074ZM46_OPIVI</name>
<evidence type="ECO:0000313" key="2">
    <source>
        <dbReference type="Proteomes" id="UP000054324"/>
    </source>
</evidence>
<gene>
    <name evidence="1" type="ORF">T265_04964</name>
</gene>
<accession>A0A074ZM46</accession>
<dbReference type="AlphaFoldDB" id="A0A074ZM46"/>
<dbReference type="EMBL" id="KL596706">
    <property type="protein sequence ID" value="KER28126.1"/>
    <property type="molecule type" value="Genomic_DNA"/>
</dbReference>
<protein>
    <submittedName>
        <fullName evidence="1">Uncharacterized protein</fullName>
    </submittedName>
</protein>
<dbReference type="KEGG" id="ovi:T265_04964"/>
<dbReference type="Proteomes" id="UP000054324">
    <property type="component" value="Unassembled WGS sequence"/>
</dbReference>